<feature type="region of interest" description="Disordered" evidence="2">
    <location>
        <begin position="953"/>
        <end position="1023"/>
    </location>
</feature>
<sequence>MGRGTKSKKITKTHQQTVKLYILTFSHKPNFDPDLKVGPFIGWSQFPQKVGGEEELLNWRMCCVLRDGSILTANDLVKKMNEQFWTIYTLKHVKETALCGSIWKTKETPERYALKTDSTLFQESILRLTREILSEMKRPSMSLEDLSNTLKMDLSSQQLRDLLMDDILLQVNEETIQFSTELQRTNEEQRAEDERLNQQFQSVRKEILEGMTGRYIETVIHNIQEYAAIHQNQERLSKEIQVSAPAGSKLTEGQKKEEILKLEKLPGNTRKLISMQRERIQNLESLIKSQEPPVEHEFEAKITELGGGSMEGVMRYIQETDDAIKNEEWCHTMYSLLSTRLPELRELVERGHSFWKIRLFLIDTGPTSLEEGDILTPLPSHLSHFRFGGSIRTLVKSLYNPSTRPFLDYMGIRTTTPQSISEAILVLHGSHRQNLKERCMGDDVLEHLRFLETYHSRIEDISLESIRHHLWIPTSSGAYRRPWDVYIPTPQLQQLFLLCYDSPLLYPVMMLHSQWDPISATELSFLTSIGLSVSLKVVHQSGIGSALSAEFKHILSHAHVPQVRDLIWAILDHGFQYYREVEQNLVVRELLGAVQLPITGAGKSSHEVYDIPSLAAFHPYLPLLDRTRVEFKDENLLKRFHVQKILDSNLLDDIHSSMERDRCTDLKMYRNLYRLYDQLGVKCKRVYTPNRGISVDITLTFWKGTSSVSRADVLEPHYPSLCAYFTEKCRVPLVASTFDHYLTLLNGLSLQELSQEEKKNNYQQIYLDMDRLLTDDSSSEWYVLDTDWNSYMDLYNSKMKGPIKFLNDLIVPCKRLIGFCGIKKISEMTTVIQSQDQTRQFSLTLTKDIRAAICILIEKATGQDELQMDQLRRSASRLNVYMTSTPVEIRYNIAGRLIQSTVEQSWDQSTHTLVLHKKETYELEHIIRCIYPTIQVELKLTDSTLKRYAREVVPPQQKTSEEEDGWESLKPQKKPNRVQQETSRNQKMHRGTPQTSTKKSNEGSHTKSGTSRYELPDWKKKENNTETGRKAEYYMYQTLSKLLEGSVCIDRPTTSYESRKMQFNESNWVTAASRHYFPQKHEADLKESSGYDFFLDDQEGTLSGQPRRILMEVKGHKTQASRSFFFTRNEYETGKWSEGSSDLYLVVGVVLSPSPHIAYCVTSSMIHNDLSVSPLAYEVTGYPIMKQQDNFSLSNILGMGSGREKKRSTTSEPQQKSQKKSRIE</sequence>
<dbReference type="InParanoid" id="A0A2P6NDZ6"/>
<gene>
    <name evidence="4" type="ORF">PROFUN_10426</name>
</gene>
<keyword evidence="1" id="KW-0175">Coiled coil</keyword>
<dbReference type="InterPro" id="IPR024975">
    <property type="entry name" value="NOV_C"/>
</dbReference>
<organism evidence="4 5">
    <name type="scientific">Planoprotostelium fungivorum</name>
    <dbReference type="NCBI Taxonomy" id="1890364"/>
    <lineage>
        <taxon>Eukaryota</taxon>
        <taxon>Amoebozoa</taxon>
        <taxon>Evosea</taxon>
        <taxon>Variosea</taxon>
        <taxon>Cavosteliida</taxon>
        <taxon>Cavosteliaceae</taxon>
        <taxon>Planoprotostelium</taxon>
    </lineage>
</organism>
<evidence type="ECO:0000259" key="3">
    <source>
        <dbReference type="Pfam" id="PF13020"/>
    </source>
</evidence>
<accession>A0A2P6NDZ6</accession>
<comment type="caution">
    <text evidence="4">The sequence shown here is derived from an EMBL/GenBank/DDBJ whole genome shotgun (WGS) entry which is preliminary data.</text>
</comment>
<feature type="domain" description="Protein NO VEIN C-terminal" evidence="3">
    <location>
        <begin position="1081"/>
        <end position="1149"/>
    </location>
</feature>
<keyword evidence="5" id="KW-1185">Reference proteome</keyword>
<proteinExistence type="predicted"/>
<dbReference type="Proteomes" id="UP000241769">
    <property type="component" value="Unassembled WGS sequence"/>
</dbReference>
<evidence type="ECO:0000256" key="1">
    <source>
        <dbReference type="SAM" id="Coils"/>
    </source>
</evidence>
<name>A0A2P6NDZ6_9EUKA</name>
<dbReference type="Pfam" id="PF13020">
    <property type="entry name" value="NOV_C"/>
    <property type="match status" value="1"/>
</dbReference>
<feature type="coiled-coil region" evidence="1">
    <location>
        <begin position="179"/>
        <end position="206"/>
    </location>
</feature>
<evidence type="ECO:0000313" key="4">
    <source>
        <dbReference type="EMBL" id="PRP82155.1"/>
    </source>
</evidence>
<evidence type="ECO:0000256" key="2">
    <source>
        <dbReference type="SAM" id="MobiDB-lite"/>
    </source>
</evidence>
<dbReference type="AlphaFoldDB" id="A0A2P6NDZ6"/>
<feature type="region of interest" description="Disordered" evidence="2">
    <location>
        <begin position="1195"/>
        <end position="1224"/>
    </location>
</feature>
<evidence type="ECO:0000313" key="5">
    <source>
        <dbReference type="Proteomes" id="UP000241769"/>
    </source>
</evidence>
<protein>
    <recommendedName>
        <fullName evidence="3">Protein NO VEIN C-terminal domain-containing protein</fullName>
    </recommendedName>
</protein>
<feature type="compositionally biased region" description="Basic and acidic residues" evidence="2">
    <location>
        <begin position="1014"/>
        <end position="1023"/>
    </location>
</feature>
<reference evidence="4 5" key="1">
    <citation type="journal article" date="2018" name="Genome Biol. Evol.">
        <title>Multiple Roots of Fruiting Body Formation in Amoebozoa.</title>
        <authorList>
            <person name="Hillmann F."/>
            <person name="Forbes G."/>
            <person name="Novohradska S."/>
            <person name="Ferling I."/>
            <person name="Riege K."/>
            <person name="Groth M."/>
            <person name="Westermann M."/>
            <person name="Marz M."/>
            <person name="Spaller T."/>
            <person name="Winckler T."/>
            <person name="Schaap P."/>
            <person name="Glockner G."/>
        </authorList>
    </citation>
    <scope>NUCLEOTIDE SEQUENCE [LARGE SCALE GENOMIC DNA]</scope>
    <source>
        <strain evidence="4 5">Jena</strain>
    </source>
</reference>
<dbReference type="EMBL" id="MDYQ01000109">
    <property type="protein sequence ID" value="PRP82155.1"/>
    <property type="molecule type" value="Genomic_DNA"/>
</dbReference>